<organism evidence="3 4">
    <name type="scientific">Cryptosporangium japonicum</name>
    <dbReference type="NCBI Taxonomy" id="80872"/>
    <lineage>
        <taxon>Bacteria</taxon>
        <taxon>Bacillati</taxon>
        <taxon>Actinomycetota</taxon>
        <taxon>Actinomycetes</taxon>
        <taxon>Cryptosporangiales</taxon>
        <taxon>Cryptosporangiaceae</taxon>
        <taxon>Cryptosporangium</taxon>
    </lineage>
</organism>
<feature type="compositionally biased region" description="Low complexity" evidence="1">
    <location>
        <begin position="265"/>
        <end position="275"/>
    </location>
</feature>
<dbReference type="Proteomes" id="UP001500967">
    <property type="component" value="Unassembled WGS sequence"/>
</dbReference>
<feature type="transmembrane region" description="Helical" evidence="2">
    <location>
        <begin position="1353"/>
        <end position="1373"/>
    </location>
</feature>
<feature type="compositionally biased region" description="Low complexity" evidence="1">
    <location>
        <begin position="698"/>
        <end position="791"/>
    </location>
</feature>
<feature type="transmembrane region" description="Helical" evidence="2">
    <location>
        <begin position="656"/>
        <end position="677"/>
    </location>
</feature>
<feature type="transmembrane region" description="Helical" evidence="2">
    <location>
        <begin position="821"/>
        <end position="843"/>
    </location>
</feature>
<evidence type="ECO:0000256" key="1">
    <source>
        <dbReference type="SAM" id="MobiDB-lite"/>
    </source>
</evidence>
<keyword evidence="2" id="KW-1133">Transmembrane helix</keyword>
<feature type="transmembrane region" description="Helical" evidence="2">
    <location>
        <begin position="1380"/>
        <end position="1403"/>
    </location>
</feature>
<feature type="region of interest" description="Disordered" evidence="1">
    <location>
        <begin position="684"/>
        <end position="805"/>
    </location>
</feature>
<feature type="compositionally biased region" description="Low complexity" evidence="1">
    <location>
        <begin position="242"/>
        <end position="257"/>
    </location>
</feature>
<dbReference type="NCBIfam" id="NF047321">
    <property type="entry name" value="SCO7613_CTERM"/>
    <property type="match status" value="1"/>
</dbReference>
<evidence type="ECO:0000256" key="2">
    <source>
        <dbReference type="SAM" id="Phobius"/>
    </source>
</evidence>
<feature type="transmembrane region" description="Helical" evidence="2">
    <location>
        <begin position="1304"/>
        <end position="1320"/>
    </location>
</feature>
<feature type="transmembrane region" description="Helical" evidence="2">
    <location>
        <begin position="439"/>
        <end position="460"/>
    </location>
</feature>
<reference evidence="3 4" key="1">
    <citation type="journal article" date="2019" name="Int. J. Syst. Evol. Microbiol.">
        <title>The Global Catalogue of Microorganisms (GCM) 10K type strain sequencing project: providing services to taxonomists for standard genome sequencing and annotation.</title>
        <authorList>
            <consortium name="The Broad Institute Genomics Platform"/>
            <consortium name="The Broad Institute Genome Sequencing Center for Infectious Disease"/>
            <person name="Wu L."/>
            <person name="Ma J."/>
        </authorList>
    </citation>
    <scope>NUCLEOTIDE SEQUENCE [LARGE SCALE GENOMIC DNA]</scope>
    <source>
        <strain evidence="3 4">JCM 10425</strain>
    </source>
</reference>
<feature type="transmembrane region" description="Helical" evidence="2">
    <location>
        <begin position="1135"/>
        <end position="1152"/>
    </location>
</feature>
<feature type="transmembrane region" description="Helical" evidence="2">
    <location>
        <begin position="302"/>
        <end position="320"/>
    </location>
</feature>
<feature type="transmembrane region" description="Helical" evidence="2">
    <location>
        <begin position="217"/>
        <end position="237"/>
    </location>
</feature>
<feature type="transmembrane region" description="Helical" evidence="2">
    <location>
        <begin position="466"/>
        <end position="486"/>
    </location>
</feature>
<protein>
    <submittedName>
        <fullName evidence="3">Uncharacterized protein</fullName>
    </submittedName>
</protein>
<feature type="transmembrane region" description="Helical" evidence="2">
    <location>
        <begin position="20"/>
        <end position="44"/>
    </location>
</feature>
<feature type="transmembrane region" description="Helical" evidence="2">
    <location>
        <begin position="895"/>
        <end position="912"/>
    </location>
</feature>
<feature type="transmembrane region" description="Helical" evidence="2">
    <location>
        <begin position="409"/>
        <end position="427"/>
    </location>
</feature>
<feature type="transmembrane region" description="Helical" evidence="2">
    <location>
        <begin position="918"/>
        <end position="938"/>
    </location>
</feature>
<feature type="transmembrane region" description="Helical" evidence="2">
    <location>
        <begin position="863"/>
        <end position="883"/>
    </location>
</feature>
<feature type="transmembrane region" description="Helical" evidence="2">
    <location>
        <begin position="50"/>
        <end position="67"/>
    </location>
</feature>
<dbReference type="InterPro" id="IPR058062">
    <property type="entry name" value="SCO7613_C"/>
</dbReference>
<feature type="transmembrane region" description="Helical" evidence="2">
    <location>
        <begin position="358"/>
        <end position="382"/>
    </location>
</feature>
<feature type="transmembrane region" description="Helical" evidence="2">
    <location>
        <begin position="544"/>
        <end position="566"/>
    </location>
</feature>
<feature type="transmembrane region" description="Helical" evidence="2">
    <location>
        <begin position="1248"/>
        <end position="1268"/>
    </location>
</feature>
<feature type="transmembrane region" description="Helical" evidence="2">
    <location>
        <begin position="1111"/>
        <end position="1129"/>
    </location>
</feature>
<feature type="compositionally biased region" description="Polar residues" evidence="1">
    <location>
        <begin position="1040"/>
        <end position="1050"/>
    </location>
</feature>
<feature type="transmembrane region" description="Helical" evidence="2">
    <location>
        <begin position="154"/>
        <end position="171"/>
    </location>
</feature>
<dbReference type="EMBL" id="BAAAGX010000021">
    <property type="protein sequence ID" value="GAA0261959.1"/>
    <property type="molecule type" value="Genomic_DNA"/>
</dbReference>
<feature type="compositionally biased region" description="Low complexity" evidence="1">
    <location>
        <begin position="956"/>
        <end position="994"/>
    </location>
</feature>
<feature type="transmembrane region" description="Helical" evidence="2">
    <location>
        <begin position="491"/>
        <end position="509"/>
    </location>
</feature>
<keyword evidence="2" id="KW-0472">Membrane</keyword>
<feature type="transmembrane region" description="Helical" evidence="2">
    <location>
        <begin position="183"/>
        <end position="205"/>
    </location>
</feature>
<feature type="compositionally biased region" description="Low complexity" evidence="1">
    <location>
        <begin position="1056"/>
        <end position="1097"/>
    </location>
</feature>
<feature type="transmembrane region" description="Helical" evidence="2">
    <location>
        <begin position="515"/>
        <end position="532"/>
    </location>
</feature>
<evidence type="ECO:0000313" key="3">
    <source>
        <dbReference type="EMBL" id="GAA0261959.1"/>
    </source>
</evidence>
<feature type="transmembrane region" description="Helical" evidence="2">
    <location>
        <begin position="622"/>
        <end position="644"/>
    </location>
</feature>
<feature type="compositionally biased region" description="Pro residues" evidence="1">
    <location>
        <begin position="995"/>
        <end position="1008"/>
    </location>
</feature>
<keyword evidence="4" id="KW-1185">Reference proteome</keyword>
<sequence length="1444" mass="139049">MGPVGEPVRAEASAWSVQTVLLALGGALLAVAAIVFTVVAWGTFGIGGRAVILAGITAVTFAVPALLHRRGLASTAETIGLLGLVLLALDGYALHHVGLVPPGGPRYTGLVLGTVAAVALVYPVLVPLRTLRPAGLVLAHPAAVLLVSPSLDVVAAYAALGLALVGTDVAVRRHAHAPVLRGAATGAGAVTAFLTVLSALIAAAAPTGATAAPVQRLVGTLVLVGLAAAALLAAETVGAHPAAHRPTAPTSNAPTAAHGPTAEPVAARTAARGPAAGTGGGPAVTHGAAGGAVGARAVARGLAAGVAVPLVVIGPVIQWLRFGPDGWGSTGVALALTAAAAVTLALRTPWRTGTGIASAVLAAVAGLSPVAAVGFTLLAPLVSPELVWGATSVTQPVWAVPDTRPSPDLVTALLALTVTTALLLLALDRSGTSRGGGITRSAATGAAPLGVGAVVVLTPAAFGASIWATLLVVGLAAVAATIAGLVRREPVLSWLGGALAAHAVVVSLASRDATLVTLGLVAALYAIVAVRADGTRQVIATGLALGTLSGWSAAVATAIAAGTVTAGTITAGTATAGADPAGAAGWAGWAGGPGPAGVAVGLSALVALTTARLTRDRRPSSATVAAIVAGVGAYTGATLASAVPGPGGLLELVDRSVLAILALTAAALAATAVHAALPRRADIAGSQPVTPTAPGEEASIAPAGTAPTPSGTAPTPSGTAPTPSGTAPTPSGTAPTPSGTASTTPCGTAFTTPGGTAFTTPGGTAFTTPGGTAFTAPGGTASTAPRGSAPTAGGGRPSAAGGGLGVGPAGRSGSVAAAAPGIAVAALALAPTVLAVVVGPLSWVTAVWRGAPADAARLGPALTYPGTVLDSIVLLIAAVVLIGLRWRVDRRTARWFVAPALAPALATLAPALHAPWPIALTILLALAAIGTVTACVPLRFPTPRSATRTPTHANEAAAIPTTPHTASPHTTLPATAIPTTVTPHTTNTNVTTPTPMTPTPAAPTPAAPTNPGTAIPGTAIPGTAIPGTAIPGTALPGTTIPGTATSNTSDPAIPNTSSPASPAGTASTASTASIASTASTNPLGTGAPGTATPSTATLFGDSSTARVPRGLAAGLTALTGLDGLAWALADRTATLVVLSLVLAAAATVTALARDTAPRTVGAATAAAAAIALAFAAGAAAAVPVAYLLVGVATVLVLPGVFAAPRVPGDVLDVGAAVAGVLALGLSAVRTASAMADPATGGTVFTPATGGTATFALTATLLGVPLGLAGLRASRRWCSRLVPVVELVALWAWLGRAGVSVPEAYTQPAAALAAAFGLYTLRRRPAVSSWLALGPALAVATVPTLAVALTAGTLGLRVLALGLAALVVTLAGAATRRQAPFLVGATVLGLVTARALAPVLPALADTVPTWVPLSLAGALLLAVGATYERRRRDATRLAGFIRAMH</sequence>
<feature type="transmembrane region" description="Helical" evidence="2">
    <location>
        <begin position="1184"/>
        <end position="1203"/>
    </location>
</feature>
<feature type="compositionally biased region" description="Low complexity" evidence="1">
    <location>
        <begin position="1009"/>
        <end position="1019"/>
    </location>
</feature>
<feature type="transmembrane region" description="Helical" evidence="2">
    <location>
        <begin position="326"/>
        <end position="346"/>
    </location>
</feature>
<proteinExistence type="predicted"/>
<name>A0ABN0UUL8_9ACTN</name>
<feature type="transmembrane region" description="Helical" evidence="2">
    <location>
        <begin position="1210"/>
        <end position="1228"/>
    </location>
</feature>
<feature type="transmembrane region" description="Helical" evidence="2">
    <location>
        <begin position="1280"/>
        <end position="1298"/>
    </location>
</feature>
<comment type="caution">
    <text evidence="3">The sequence shown here is derived from an EMBL/GenBank/DDBJ whole genome shotgun (WGS) entry which is preliminary data.</text>
</comment>
<feature type="transmembrane region" description="Helical" evidence="2">
    <location>
        <begin position="1159"/>
        <end position="1178"/>
    </location>
</feature>
<feature type="transmembrane region" description="Helical" evidence="2">
    <location>
        <begin position="1327"/>
        <end position="1347"/>
    </location>
</feature>
<feature type="region of interest" description="Disordered" evidence="1">
    <location>
        <begin position="941"/>
        <end position="1097"/>
    </location>
</feature>
<gene>
    <name evidence="3" type="ORF">GCM10009539_54560</name>
</gene>
<feature type="transmembrane region" description="Helical" evidence="2">
    <location>
        <begin position="79"/>
        <end position="95"/>
    </location>
</feature>
<evidence type="ECO:0000313" key="4">
    <source>
        <dbReference type="Proteomes" id="UP001500967"/>
    </source>
</evidence>
<accession>A0ABN0UUL8</accession>
<feature type="transmembrane region" description="Helical" evidence="2">
    <location>
        <begin position="586"/>
        <end position="610"/>
    </location>
</feature>
<feature type="compositionally biased region" description="Gly residues" evidence="1">
    <location>
        <begin position="792"/>
        <end position="805"/>
    </location>
</feature>
<feature type="transmembrane region" description="Helical" evidence="2">
    <location>
        <begin position="107"/>
        <end position="125"/>
    </location>
</feature>
<feature type="transmembrane region" description="Helical" evidence="2">
    <location>
        <begin position="1409"/>
        <end position="1426"/>
    </location>
</feature>
<feature type="region of interest" description="Disordered" evidence="1">
    <location>
        <begin position="242"/>
        <end position="283"/>
    </location>
</feature>
<keyword evidence="2" id="KW-0812">Transmembrane</keyword>